<protein>
    <recommendedName>
        <fullName evidence="3 12">Protein-export membrane protein SecG</fullName>
    </recommendedName>
</protein>
<sequence length="175" mass="16834">MQTVLIVIHLMIVLALVGVVLIQRSEGGGLGIGGGSGFMSARGTANALTRTTAILAALFFITSLGLGVLNRYESRPTDILNRIPATSGQGKGILDSLGGQNGNAAPAAPAPQSNNGVPTGGESAPAPAAPAATAPAATAPAAPTTSAPASTQTAPAAPQATTPAAPAPATVPSGQ</sequence>
<dbReference type="PANTHER" id="PTHR34182">
    <property type="entry name" value="PROTEIN-EXPORT MEMBRANE PROTEIN SECG"/>
    <property type="match status" value="1"/>
</dbReference>
<evidence type="ECO:0000256" key="6">
    <source>
        <dbReference type="ARBA" id="ARBA00022692"/>
    </source>
</evidence>
<evidence type="ECO:0000256" key="12">
    <source>
        <dbReference type="RuleBase" id="RU365087"/>
    </source>
</evidence>
<comment type="caution">
    <text evidence="12">Lacks conserved residue(s) required for the propagation of feature annotation.</text>
</comment>
<reference evidence="14 15" key="1">
    <citation type="submission" date="2017-03" db="EMBL/GenBank/DDBJ databases">
        <title>Genome analysis of Rhizobial strains effectives or ineffectives for nitrogen fixation isolated from bean seeds.</title>
        <authorList>
            <person name="Peralta H."/>
            <person name="Aguilar-Vera A."/>
            <person name="Mora Y."/>
            <person name="Vargas-Lagunas C."/>
            <person name="Girard L."/>
            <person name="Mora J."/>
        </authorList>
    </citation>
    <scope>NUCLEOTIDE SEQUENCE [LARGE SCALE GENOMIC DNA]</scope>
    <source>
        <strain evidence="14 15">CCGM3</strain>
    </source>
</reference>
<feature type="transmembrane region" description="Helical" evidence="12">
    <location>
        <begin position="51"/>
        <end position="69"/>
    </location>
</feature>
<comment type="subcellular location">
    <subcellularLocation>
        <location evidence="1 12">Cell membrane</location>
        <topology evidence="1 12">Multi-pass membrane protein</topology>
    </subcellularLocation>
</comment>
<evidence type="ECO:0000256" key="2">
    <source>
        <dbReference type="ARBA" id="ARBA00008445"/>
    </source>
</evidence>
<dbReference type="PRINTS" id="PR01651">
    <property type="entry name" value="SECGEXPORT"/>
</dbReference>
<dbReference type="Pfam" id="PF03840">
    <property type="entry name" value="SecG"/>
    <property type="match status" value="1"/>
</dbReference>
<evidence type="ECO:0000256" key="3">
    <source>
        <dbReference type="ARBA" id="ARBA00017876"/>
    </source>
</evidence>
<dbReference type="PANTHER" id="PTHR34182:SF1">
    <property type="entry name" value="PROTEIN-EXPORT MEMBRANE PROTEIN SECG"/>
    <property type="match status" value="1"/>
</dbReference>
<keyword evidence="8 12" id="KW-1133">Transmembrane helix</keyword>
<proteinExistence type="inferred from homology"/>
<evidence type="ECO:0000256" key="10">
    <source>
        <dbReference type="ARBA" id="ARBA00023136"/>
    </source>
</evidence>
<dbReference type="AlphaFoldDB" id="A0A370KS90"/>
<evidence type="ECO:0000256" key="4">
    <source>
        <dbReference type="ARBA" id="ARBA00022448"/>
    </source>
</evidence>
<dbReference type="GO" id="GO:0015450">
    <property type="term" value="F:protein-transporting ATPase activity"/>
    <property type="evidence" value="ECO:0007669"/>
    <property type="project" value="UniProtKB-UniRule"/>
</dbReference>
<evidence type="ECO:0000256" key="5">
    <source>
        <dbReference type="ARBA" id="ARBA00022475"/>
    </source>
</evidence>
<dbReference type="GO" id="GO:0005886">
    <property type="term" value="C:plasma membrane"/>
    <property type="evidence" value="ECO:0007669"/>
    <property type="project" value="UniProtKB-SubCell"/>
</dbReference>
<feature type="region of interest" description="Disordered" evidence="13">
    <location>
        <begin position="91"/>
        <end position="175"/>
    </location>
</feature>
<comment type="caution">
    <text evidence="14">The sequence shown here is derived from an EMBL/GenBank/DDBJ whole genome shotgun (WGS) entry which is preliminary data.</text>
</comment>
<dbReference type="OrthoDB" id="7366942at2"/>
<evidence type="ECO:0000256" key="9">
    <source>
        <dbReference type="ARBA" id="ARBA00023010"/>
    </source>
</evidence>
<evidence type="ECO:0000256" key="8">
    <source>
        <dbReference type="ARBA" id="ARBA00022989"/>
    </source>
</evidence>
<evidence type="ECO:0000256" key="1">
    <source>
        <dbReference type="ARBA" id="ARBA00004651"/>
    </source>
</evidence>
<evidence type="ECO:0000313" key="15">
    <source>
        <dbReference type="Proteomes" id="UP000254939"/>
    </source>
</evidence>
<dbReference type="GO" id="GO:0009306">
    <property type="term" value="P:protein secretion"/>
    <property type="evidence" value="ECO:0007669"/>
    <property type="project" value="UniProtKB-UniRule"/>
</dbReference>
<keyword evidence="5 12" id="KW-1003">Cell membrane</keyword>
<evidence type="ECO:0000256" key="11">
    <source>
        <dbReference type="ARBA" id="ARBA00025182"/>
    </source>
</evidence>
<keyword evidence="9 12" id="KW-0811">Translocation</keyword>
<keyword evidence="4 12" id="KW-0813">Transport</keyword>
<keyword evidence="10 12" id="KW-0472">Membrane</keyword>
<keyword evidence="6 12" id="KW-0812">Transmembrane</keyword>
<feature type="compositionally biased region" description="Low complexity" evidence="13">
    <location>
        <begin position="124"/>
        <end position="175"/>
    </location>
</feature>
<evidence type="ECO:0000313" key="14">
    <source>
        <dbReference type="EMBL" id="RDJ13017.1"/>
    </source>
</evidence>
<evidence type="ECO:0000256" key="7">
    <source>
        <dbReference type="ARBA" id="ARBA00022927"/>
    </source>
</evidence>
<dbReference type="NCBIfam" id="TIGR00810">
    <property type="entry name" value="secG"/>
    <property type="match status" value="1"/>
</dbReference>
<dbReference type="InterPro" id="IPR004692">
    <property type="entry name" value="SecG"/>
</dbReference>
<dbReference type="RefSeq" id="WP_016554009.1">
    <property type="nucleotide sequence ID" value="NZ_KZ857259.1"/>
</dbReference>
<dbReference type="GO" id="GO:0065002">
    <property type="term" value="P:intracellular protein transmembrane transport"/>
    <property type="evidence" value="ECO:0007669"/>
    <property type="project" value="TreeGrafter"/>
</dbReference>
<feature type="compositionally biased region" description="Low complexity" evidence="13">
    <location>
        <begin position="102"/>
        <end position="116"/>
    </location>
</feature>
<dbReference type="GO" id="GO:0043952">
    <property type="term" value="P:protein transport by the Sec complex"/>
    <property type="evidence" value="ECO:0007669"/>
    <property type="project" value="TreeGrafter"/>
</dbReference>
<organism evidence="14 15">
    <name type="scientific">Rhizobium grahamii</name>
    <dbReference type="NCBI Taxonomy" id="1120045"/>
    <lineage>
        <taxon>Bacteria</taxon>
        <taxon>Pseudomonadati</taxon>
        <taxon>Pseudomonadota</taxon>
        <taxon>Alphaproteobacteria</taxon>
        <taxon>Hyphomicrobiales</taxon>
        <taxon>Rhizobiaceae</taxon>
        <taxon>Rhizobium/Agrobacterium group</taxon>
        <taxon>Rhizobium</taxon>
    </lineage>
</organism>
<comment type="similarity">
    <text evidence="2 12">Belongs to the SecG family.</text>
</comment>
<dbReference type="EMBL" id="NAAC01000009">
    <property type="protein sequence ID" value="RDJ13017.1"/>
    <property type="molecule type" value="Genomic_DNA"/>
</dbReference>
<name>A0A370KS90_9HYPH</name>
<accession>A0A370KS90</accession>
<keyword evidence="7 12" id="KW-0653">Protein transport</keyword>
<gene>
    <name evidence="14" type="ORF">B5K06_09675</name>
</gene>
<comment type="function">
    <text evidence="11 12">Involved in protein export. Participates in an early event of protein translocation.</text>
</comment>
<evidence type="ECO:0000256" key="13">
    <source>
        <dbReference type="SAM" id="MobiDB-lite"/>
    </source>
</evidence>
<dbReference type="Proteomes" id="UP000254939">
    <property type="component" value="Unassembled WGS sequence"/>
</dbReference>